<evidence type="ECO:0000256" key="5">
    <source>
        <dbReference type="SAM" id="MobiDB-lite"/>
    </source>
</evidence>
<evidence type="ECO:0000256" key="2">
    <source>
        <dbReference type="ARBA" id="ARBA00022692"/>
    </source>
</evidence>
<comment type="subcellular location">
    <subcellularLocation>
        <location evidence="1">Membrane</location>
        <topology evidence="1">Single-pass membrane protein</topology>
    </subcellularLocation>
</comment>
<dbReference type="InterPro" id="IPR007343">
    <property type="entry name" value="Uncharacterised_pept_Zn_put"/>
</dbReference>
<evidence type="ECO:0000256" key="4">
    <source>
        <dbReference type="ARBA" id="ARBA00023136"/>
    </source>
</evidence>
<keyword evidence="7" id="KW-0966">Cell projection</keyword>
<evidence type="ECO:0000256" key="1">
    <source>
        <dbReference type="ARBA" id="ARBA00004167"/>
    </source>
</evidence>
<feature type="transmembrane region" description="Helical" evidence="6">
    <location>
        <begin position="47"/>
        <end position="66"/>
    </location>
</feature>
<accession>A0A516GMJ7</accession>
<organism evidence="7 8">
    <name type="scientific">Formosa sediminum</name>
    <dbReference type="NCBI Taxonomy" id="2594004"/>
    <lineage>
        <taxon>Bacteria</taxon>
        <taxon>Pseudomonadati</taxon>
        <taxon>Bacteroidota</taxon>
        <taxon>Flavobacteriia</taxon>
        <taxon>Flavobacteriales</taxon>
        <taxon>Flavobacteriaceae</taxon>
        <taxon>Formosa</taxon>
    </lineage>
</organism>
<keyword evidence="2 6" id="KW-0812">Transmembrane</keyword>
<dbReference type="OrthoDB" id="9774900at2"/>
<evidence type="ECO:0000313" key="7">
    <source>
        <dbReference type="EMBL" id="QDO92756.1"/>
    </source>
</evidence>
<keyword evidence="7" id="KW-0969">Cilium</keyword>
<reference evidence="7 8" key="1">
    <citation type="submission" date="2019-07" db="EMBL/GenBank/DDBJ databases">
        <title>Genome sequencing for Formosa sp. PS13.</title>
        <authorList>
            <person name="Park S.-J."/>
        </authorList>
    </citation>
    <scope>NUCLEOTIDE SEQUENCE [LARGE SCALE GENOMIC DNA]</scope>
    <source>
        <strain evidence="7 8">PS13</strain>
    </source>
</reference>
<dbReference type="GO" id="GO:0016020">
    <property type="term" value="C:membrane"/>
    <property type="evidence" value="ECO:0007669"/>
    <property type="project" value="UniProtKB-SubCell"/>
</dbReference>
<gene>
    <name evidence="7" type="ORF">FNB79_01785</name>
</gene>
<keyword evidence="4 6" id="KW-0472">Membrane</keyword>
<dbReference type="Proteomes" id="UP000319209">
    <property type="component" value="Chromosome"/>
</dbReference>
<dbReference type="PANTHER" id="PTHR30168:SF0">
    <property type="entry name" value="INNER MEMBRANE PROTEIN"/>
    <property type="match status" value="1"/>
</dbReference>
<dbReference type="AlphaFoldDB" id="A0A516GMJ7"/>
<keyword evidence="8" id="KW-1185">Reference proteome</keyword>
<protein>
    <submittedName>
        <fullName evidence="7">Flagellar biosynthesis protein FlgM</fullName>
    </submittedName>
</protein>
<proteinExistence type="predicted"/>
<dbReference type="PANTHER" id="PTHR30168">
    <property type="entry name" value="PUTATIVE MEMBRANE PROTEIN YPFJ"/>
    <property type="match status" value="1"/>
</dbReference>
<keyword evidence="7" id="KW-0282">Flagellum</keyword>
<name>A0A516GMJ7_9FLAO</name>
<evidence type="ECO:0000256" key="3">
    <source>
        <dbReference type="ARBA" id="ARBA00022989"/>
    </source>
</evidence>
<evidence type="ECO:0000313" key="8">
    <source>
        <dbReference type="Proteomes" id="UP000319209"/>
    </source>
</evidence>
<dbReference type="KEGG" id="fop:FNB79_01785"/>
<dbReference type="EMBL" id="CP041637">
    <property type="protein sequence ID" value="QDO92756.1"/>
    <property type="molecule type" value="Genomic_DNA"/>
</dbReference>
<dbReference type="Pfam" id="PF04228">
    <property type="entry name" value="Zn_peptidase"/>
    <property type="match status" value="1"/>
</dbReference>
<dbReference type="RefSeq" id="WP_143379665.1">
    <property type="nucleotide sequence ID" value="NZ_CP041637.1"/>
</dbReference>
<feature type="region of interest" description="Disordered" evidence="5">
    <location>
        <begin position="1"/>
        <end position="25"/>
    </location>
</feature>
<keyword evidence="3 6" id="KW-1133">Transmembrane helix</keyword>
<sequence length="300" mass="32689">MKWQGRRQSSNVDDRRGQSGPSTGGGFGGISPMLLIPLVKMLFSKKGLIVVGIVVAFSVVTGYNPLNLVSGVLGGGQIQTESSNYQATAKDEELAEFSKTILASTEDVWNKLLTNYREPTLVLFTGSVNSACGAASSSTGPFYCPGDEQLYLDLSFFDDMERQMNAPGDFAQAYVIAHEVGHHIQKITGISDKMQQLRGQLSEVEYNKFSVRVELQADFLAGVWAHHSQAMTQMMESGDLEEALNAANAIGDDRLQKQATGRVVPDSFTHGTSAQRMRWFKKGFETGDISQGDTFNANPL</sequence>
<feature type="compositionally biased region" description="Polar residues" evidence="5">
    <location>
        <begin position="1"/>
        <end position="11"/>
    </location>
</feature>
<evidence type="ECO:0000256" key="6">
    <source>
        <dbReference type="SAM" id="Phobius"/>
    </source>
</evidence>